<dbReference type="Proteomes" id="UP000887574">
    <property type="component" value="Unplaced"/>
</dbReference>
<dbReference type="InterPro" id="IPR009057">
    <property type="entry name" value="Homeodomain-like_sf"/>
</dbReference>
<dbReference type="Gene3D" id="1.10.10.60">
    <property type="entry name" value="Homeodomain-like"/>
    <property type="match status" value="1"/>
</dbReference>
<evidence type="ECO:0000313" key="3">
    <source>
        <dbReference type="Proteomes" id="UP000887574"/>
    </source>
</evidence>
<dbReference type="AlphaFoldDB" id="A0A915D7A3"/>
<protein>
    <submittedName>
        <fullName evidence="4">Brinker DNA-binding domain-containing protein</fullName>
    </submittedName>
</protein>
<feature type="compositionally biased region" description="Polar residues" evidence="2">
    <location>
        <begin position="93"/>
        <end position="109"/>
    </location>
</feature>
<evidence type="ECO:0000313" key="4">
    <source>
        <dbReference type="WBParaSite" id="jg1623"/>
    </source>
</evidence>
<reference evidence="4" key="1">
    <citation type="submission" date="2022-11" db="UniProtKB">
        <authorList>
            <consortium name="WormBaseParasite"/>
        </authorList>
    </citation>
    <scope>IDENTIFICATION</scope>
</reference>
<dbReference type="WBParaSite" id="jg1623">
    <property type="protein sequence ID" value="jg1623"/>
    <property type="gene ID" value="jg1623"/>
</dbReference>
<organism evidence="3 4">
    <name type="scientific">Ditylenchus dipsaci</name>
    <dbReference type="NCBI Taxonomy" id="166011"/>
    <lineage>
        <taxon>Eukaryota</taxon>
        <taxon>Metazoa</taxon>
        <taxon>Ecdysozoa</taxon>
        <taxon>Nematoda</taxon>
        <taxon>Chromadorea</taxon>
        <taxon>Rhabditida</taxon>
        <taxon>Tylenchina</taxon>
        <taxon>Tylenchomorpha</taxon>
        <taxon>Sphaerularioidea</taxon>
        <taxon>Anguinidae</taxon>
        <taxon>Anguininae</taxon>
        <taxon>Ditylenchus</taxon>
    </lineage>
</organism>
<sequence>MFIEISATHSRTASTSSIQPKRKCYSFAFKLEILNFAKKTSVRKASQTFGVDRSCIRDWKKQENKLLLASQNHKGVFKYRKLELKRQKKRTKSQPAAKSSDNKSSVRTNQMDKSHQKFQSPSLEEQFEAYVLHTV</sequence>
<dbReference type="SUPFAM" id="SSF46689">
    <property type="entry name" value="Homeodomain-like"/>
    <property type="match status" value="1"/>
</dbReference>
<dbReference type="GO" id="GO:0005634">
    <property type="term" value="C:nucleus"/>
    <property type="evidence" value="ECO:0007669"/>
    <property type="project" value="UniProtKB-SubCell"/>
</dbReference>
<feature type="region of interest" description="Disordered" evidence="2">
    <location>
        <begin position="80"/>
        <end position="121"/>
    </location>
</feature>
<evidence type="ECO:0000256" key="1">
    <source>
        <dbReference type="ARBA" id="ARBA00004123"/>
    </source>
</evidence>
<keyword evidence="3" id="KW-1185">Reference proteome</keyword>
<evidence type="ECO:0000256" key="2">
    <source>
        <dbReference type="SAM" id="MobiDB-lite"/>
    </source>
</evidence>
<name>A0A915D7A3_9BILA</name>
<accession>A0A915D7A3</accession>
<proteinExistence type="predicted"/>
<comment type="subcellular location">
    <subcellularLocation>
        <location evidence="1">Nucleus</location>
    </subcellularLocation>
</comment>